<keyword evidence="4" id="KW-0804">Transcription</keyword>
<dbReference type="PANTHER" id="PTHR34294:SF1">
    <property type="entry name" value="TRANSCRIPTIONAL REGULATOR LSRR"/>
    <property type="match status" value="1"/>
</dbReference>
<evidence type="ECO:0000259" key="5">
    <source>
        <dbReference type="Pfam" id="PF04198"/>
    </source>
</evidence>
<dbReference type="GO" id="GO:0030246">
    <property type="term" value="F:carbohydrate binding"/>
    <property type="evidence" value="ECO:0007669"/>
    <property type="project" value="InterPro"/>
</dbReference>
<dbReference type="InterPro" id="IPR037171">
    <property type="entry name" value="NagB/RpiA_transferase-like"/>
</dbReference>
<comment type="similarity">
    <text evidence="1">Belongs to the SorC transcriptional regulatory family.</text>
</comment>
<dbReference type="PANTHER" id="PTHR34294">
    <property type="entry name" value="TRANSCRIPTIONAL REGULATOR-RELATED"/>
    <property type="match status" value="1"/>
</dbReference>
<proteinExistence type="inferred from homology"/>
<dbReference type="Pfam" id="PF04198">
    <property type="entry name" value="Sugar-bind"/>
    <property type="match status" value="1"/>
</dbReference>
<dbReference type="InterPro" id="IPR051054">
    <property type="entry name" value="SorC_transcr_regulators"/>
</dbReference>
<name>A0A8J6TFW5_9CHLR</name>
<dbReference type="Proteomes" id="UP000614469">
    <property type="component" value="Unassembled WGS sequence"/>
</dbReference>
<evidence type="ECO:0000256" key="2">
    <source>
        <dbReference type="ARBA" id="ARBA00023015"/>
    </source>
</evidence>
<keyword evidence="2" id="KW-0805">Transcription regulation</keyword>
<organism evidence="6 7">
    <name type="scientific">Candidatus Desulfolinea nitratireducens</name>
    <dbReference type="NCBI Taxonomy" id="2841698"/>
    <lineage>
        <taxon>Bacteria</taxon>
        <taxon>Bacillati</taxon>
        <taxon>Chloroflexota</taxon>
        <taxon>Anaerolineae</taxon>
        <taxon>Anaerolineales</taxon>
        <taxon>Anaerolineales incertae sedis</taxon>
        <taxon>Candidatus Desulfolinea</taxon>
    </lineage>
</organism>
<accession>A0A8J6TFW5</accession>
<evidence type="ECO:0000256" key="3">
    <source>
        <dbReference type="ARBA" id="ARBA00023125"/>
    </source>
</evidence>
<dbReference type="GO" id="GO:0003677">
    <property type="term" value="F:DNA binding"/>
    <property type="evidence" value="ECO:0007669"/>
    <property type="project" value="UniProtKB-KW"/>
</dbReference>
<reference evidence="6 7" key="1">
    <citation type="submission" date="2020-08" db="EMBL/GenBank/DDBJ databases">
        <title>Bridging the membrane lipid divide: bacteria of the FCB group superphylum have the potential to synthesize archaeal ether lipids.</title>
        <authorList>
            <person name="Villanueva L."/>
            <person name="Von Meijenfeldt F.A.B."/>
            <person name="Westbye A.B."/>
            <person name="Yadav S."/>
            <person name="Hopmans E.C."/>
            <person name="Dutilh B.E."/>
            <person name="Sinninghe Damste J.S."/>
        </authorList>
    </citation>
    <scope>NUCLEOTIDE SEQUENCE [LARGE SCALE GENOMIC DNA]</scope>
    <source>
        <strain evidence="6">NIOZ-UU36</strain>
    </source>
</reference>
<dbReference type="InterPro" id="IPR007324">
    <property type="entry name" value="Sugar-bd_dom_put"/>
</dbReference>
<evidence type="ECO:0000256" key="4">
    <source>
        <dbReference type="ARBA" id="ARBA00023163"/>
    </source>
</evidence>
<dbReference type="Gene3D" id="1.10.10.10">
    <property type="entry name" value="Winged helix-like DNA-binding domain superfamily/Winged helix DNA-binding domain"/>
    <property type="match status" value="1"/>
</dbReference>
<comment type="caution">
    <text evidence="6">The sequence shown here is derived from an EMBL/GenBank/DDBJ whole genome shotgun (WGS) entry which is preliminary data.</text>
</comment>
<gene>
    <name evidence="6" type="ORF">H8E29_17080</name>
</gene>
<dbReference type="EMBL" id="JACNJN010000215">
    <property type="protein sequence ID" value="MBC8336971.1"/>
    <property type="molecule type" value="Genomic_DNA"/>
</dbReference>
<evidence type="ECO:0000313" key="7">
    <source>
        <dbReference type="Proteomes" id="UP000614469"/>
    </source>
</evidence>
<dbReference type="Gene3D" id="3.40.50.1360">
    <property type="match status" value="1"/>
</dbReference>
<evidence type="ECO:0000313" key="6">
    <source>
        <dbReference type="EMBL" id="MBC8336971.1"/>
    </source>
</evidence>
<feature type="domain" description="Sugar-binding" evidence="5">
    <location>
        <begin position="67"/>
        <end position="320"/>
    </location>
</feature>
<keyword evidence="3" id="KW-0238">DNA-binding</keyword>
<dbReference type="AlphaFoldDB" id="A0A8J6TFW5"/>
<evidence type="ECO:0000256" key="1">
    <source>
        <dbReference type="ARBA" id="ARBA00010466"/>
    </source>
</evidence>
<dbReference type="SUPFAM" id="SSF100950">
    <property type="entry name" value="NagB/RpiA/CoA transferase-like"/>
    <property type="match status" value="1"/>
</dbReference>
<protein>
    <submittedName>
        <fullName evidence="6">Sugar-binding transcriptional regulator</fullName>
    </submittedName>
</protein>
<dbReference type="InterPro" id="IPR036388">
    <property type="entry name" value="WH-like_DNA-bd_sf"/>
</dbReference>
<sequence>MLYDEVSQDRHKLMADIAEWYYNDGLSQQDIAKKVNLSRPSISRLLLEARELSIIDIRINHPIPTANSLEIELVKNFPHLQSAKVLERRMGSEDDTMRQLGRLGADVLENVLEDNMILGLSWGTTIHSVVEELRPKRLSNVKVVQLVGGVGAPYSSIDGPEQVRRAGEIFGAQHYYLNAPLIVDTPEIAAALREDHSIKEVLELAKQSNIALLGIGPIIPEISTQFHSGYFSFQDIRDLEKLGAIGAICVCFTDIQGNRIYVPWCEDCAISIPWEDLLKIPIKIGIAKGKRKAPSILGAIRSGGIDILVTDDETAEEVLNLNKNPSA</sequence>